<comment type="caution">
    <text evidence="2">The sequence shown here is derived from an EMBL/GenBank/DDBJ whole genome shotgun (WGS) entry which is preliminary data.</text>
</comment>
<keyword evidence="3" id="KW-1185">Reference proteome</keyword>
<reference evidence="2 3" key="1">
    <citation type="submission" date="2023-12" db="EMBL/GenBank/DDBJ databases">
        <title>Streptomyces sp. V4-01.</title>
        <authorList>
            <person name="Somphong A."/>
            <person name="Phongsopitanun W."/>
        </authorList>
    </citation>
    <scope>NUCLEOTIDE SEQUENCE [LARGE SCALE GENOMIC DNA]</scope>
    <source>
        <strain evidence="2 3">V4-01</strain>
    </source>
</reference>
<evidence type="ECO:0000313" key="2">
    <source>
        <dbReference type="EMBL" id="MEE4541735.1"/>
    </source>
</evidence>
<proteinExistence type="predicted"/>
<dbReference type="Proteomes" id="UP001344658">
    <property type="component" value="Unassembled WGS sequence"/>
</dbReference>
<feature type="region of interest" description="Disordered" evidence="1">
    <location>
        <begin position="203"/>
        <end position="224"/>
    </location>
</feature>
<feature type="region of interest" description="Disordered" evidence="1">
    <location>
        <begin position="157"/>
        <end position="183"/>
    </location>
</feature>
<name>A0ABU7P7G1_9ACTN</name>
<dbReference type="RefSeq" id="WP_330793652.1">
    <property type="nucleotide sequence ID" value="NZ_JAZEWV010000004.1"/>
</dbReference>
<gene>
    <name evidence="2" type="ORF">V2S66_07085</name>
</gene>
<protein>
    <submittedName>
        <fullName evidence="2">DUF393 domain-containing protein</fullName>
    </submittedName>
</protein>
<feature type="region of interest" description="Disordered" evidence="1">
    <location>
        <begin position="1"/>
        <end position="21"/>
    </location>
</feature>
<dbReference type="EMBL" id="JAZEWV010000004">
    <property type="protein sequence ID" value="MEE4541735.1"/>
    <property type="molecule type" value="Genomic_DNA"/>
</dbReference>
<evidence type="ECO:0000313" key="3">
    <source>
        <dbReference type="Proteomes" id="UP001344658"/>
    </source>
</evidence>
<accession>A0ABU7P7G1</accession>
<sequence>MTAGAAPGVRPAGGGRPERTPLRGLTVLYDPDCRLCAFVGGWLRGQRQLVPIRLVPVGSAQARNWFPALDHDGATRREITVVGDAGQVYTGDAAWVVCLWALADHRALSHTLATAHGRRVARAAVLGAAKWREAQARKDAAAGGGWAQWQRADTTAGLPRHPVAPRAPDPAGPFAGRYSPTGAARQGPAPVWVYEGNGGWTQRLPAPPAAEGDATCTDGCAPPG</sequence>
<feature type="compositionally biased region" description="Low complexity" evidence="1">
    <location>
        <begin position="1"/>
        <end position="10"/>
    </location>
</feature>
<evidence type="ECO:0000256" key="1">
    <source>
        <dbReference type="SAM" id="MobiDB-lite"/>
    </source>
</evidence>
<organism evidence="2 3">
    <name type="scientific">Actinacidiphila polyblastidii</name>
    <dbReference type="NCBI Taxonomy" id="3110430"/>
    <lineage>
        <taxon>Bacteria</taxon>
        <taxon>Bacillati</taxon>
        <taxon>Actinomycetota</taxon>
        <taxon>Actinomycetes</taxon>
        <taxon>Kitasatosporales</taxon>
        <taxon>Streptomycetaceae</taxon>
        <taxon>Actinacidiphila</taxon>
    </lineage>
</organism>